<evidence type="ECO:0000313" key="2">
    <source>
        <dbReference type="EMBL" id="MBU3864851.1"/>
    </source>
</evidence>
<keyword evidence="3" id="KW-1185">Reference proteome</keyword>
<dbReference type="EMBL" id="JAHLEM010000105">
    <property type="protein sequence ID" value="MBU3864851.1"/>
    <property type="molecule type" value="Genomic_DNA"/>
</dbReference>
<reference evidence="2 3" key="1">
    <citation type="submission" date="2021-06" db="EMBL/GenBank/DDBJ databases">
        <authorList>
            <person name="Pan X."/>
        </authorList>
    </citation>
    <scope>NUCLEOTIDE SEQUENCE [LARGE SCALE GENOMIC DNA]</scope>
    <source>
        <strain evidence="2 3">4503</strain>
    </source>
</reference>
<organism evidence="2 3">
    <name type="scientific">Streptomyces niphimycinicus</name>
    <dbReference type="NCBI Taxonomy" id="2842201"/>
    <lineage>
        <taxon>Bacteria</taxon>
        <taxon>Bacillati</taxon>
        <taxon>Actinomycetota</taxon>
        <taxon>Actinomycetes</taxon>
        <taxon>Kitasatosporales</taxon>
        <taxon>Streptomycetaceae</taxon>
        <taxon>Streptomyces</taxon>
    </lineage>
</organism>
<name>A0ABS6CD56_9ACTN</name>
<comment type="caution">
    <text evidence="2">The sequence shown here is derived from an EMBL/GenBank/DDBJ whole genome shotgun (WGS) entry which is preliminary data.</text>
</comment>
<evidence type="ECO:0000313" key="3">
    <source>
        <dbReference type="Proteomes" id="UP000720508"/>
    </source>
</evidence>
<protein>
    <submittedName>
        <fullName evidence="2">Uncharacterized protein</fullName>
    </submittedName>
</protein>
<gene>
    <name evidence="2" type="ORF">KN815_12425</name>
</gene>
<proteinExistence type="predicted"/>
<evidence type="ECO:0000256" key="1">
    <source>
        <dbReference type="SAM" id="MobiDB-lite"/>
    </source>
</evidence>
<accession>A0ABS6CD56</accession>
<dbReference type="RefSeq" id="WP_216341839.1">
    <property type="nucleotide sequence ID" value="NZ_JAHLEM010000105.1"/>
</dbReference>
<sequence>MSISSEHPASADQIYRALVAVGAEPLFDPEIRPEGPQEEDRLRLLGVLLAKAELELTASTRLADEQMEDVAETVIGWAEHVGPDSDRAAACGRLSAGRRHPSSGCCKASTTSASHDAEEEED</sequence>
<dbReference type="Proteomes" id="UP000720508">
    <property type="component" value="Unassembled WGS sequence"/>
</dbReference>
<feature type="region of interest" description="Disordered" evidence="1">
    <location>
        <begin position="95"/>
        <end position="122"/>
    </location>
</feature>